<dbReference type="Pfam" id="PF02530">
    <property type="entry name" value="Porin_2"/>
    <property type="match status" value="1"/>
</dbReference>
<comment type="similarity">
    <text evidence="1 10">Belongs to the alphaproteobacteria porin family.</text>
</comment>
<evidence type="ECO:0000256" key="7">
    <source>
        <dbReference type="ARBA" id="ARBA00023114"/>
    </source>
</evidence>
<evidence type="ECO:0000256" key="4">
    <source>
        <dbReference type="ARBA" id="ARBA00022692"/>
    </source>
</evidence>
<evidence type="ECO:0000313" key="11">
    <source>
        <dbReference type="EMBL" id="MEE7459056.1"/>
    </source>
</evidence>
<keyword evidence="3 10" id="KW-1134">Transmembrane beta strand</keyword>
<evidence type="ECO:0000313" key="12">
    <source>
        <dbReference type="Proteomes" id="UP001349262"/>
    </source>
</evidence>
<evidence type="ECO:0000256" key="3">
    <source>
        <dbReference type="ARBA" id="ARBA00022452"/>
    </source>
</evidence>
<evidence type="ECO:0000256" key="9">
    <source>
        <dbReference type="ARBA" id="ARBA00023237"/>
    </source>
</evidence>
<name>A0ABU7TEH9_9HYPH</name>
<keyword evidence="8 10" id="KW-0472">Membrane</keyword>
<evidence type="ECO:0000256" key="8">
    <source>
        <dbReference type="ARBA" id="ARBA00023136"/>
    </source>
</evidence>
<sequence>MLALLGLISLPAVAFERAPLPSEAPMEPCPREGAGFVRIPGTTTCLRLSGRVAAGLQTGAGRTAAPVAGRLSVDTRSETDLGPVRSFVRIDAGRH</sequence>
<proteinExistence type="inferred from homology"/>
<keyword evidence="4 10" id="KW-0812">Transmembrane</keyword>
<dbReference type="InterPro" id="IPR003684">
    <property type="entry name" value="Porin_alphabac"/>
</dbReference>
<evidence type="ECO:0000256" key="1">
    <source>
        <dbReference type="ARBA" id="ARBA00009521"/>
    </source>
</evidence>
<accession>A0ABU7TEH9</accession>
<keyword evidence="2 10" id="KW-0813">Transport</keyword>
<keyword evidence="12" id="KW-1185">Reference proteome</keyword>
<evidence type="ECO:0000256" key="6">
    <source>
        <dbReference type="ARBA" id="ARBA00023065"/>
    </source>
</evidence>
<gene>
    <name evidence="11" type="ORF">MRSR164_20395</name>
</gene>
<keyword evidence="7 10" id="KW-0626">Porin</keyword>
<comment type="subcellular location">
    <subcellularLocation>
        <location evidence="10">Cell outer membrane</location>
        <topology evidence="10">Multi-pass membrane protein</topology>
    </subcellularLocation>
</comment>
<comment type="caution">
    <text evidence="11">The sequence shown here is derived from an EMBL/GenBank/DDBJ whole genome shotgun (WGS) entry which is preliminary data.</text>
</comment>
<keyword evidence="5" id="KW-0732">Signal</keyword>
<evidence type="ECO:0000256" key="10">
    <source>
        <dbReference type="RuleBase" id="RU364005"/>
    </source>
</evidence>
<organism evidence="11 12">
    <name type="scientific">Methylobacterium radiotolerans</name>
    <dbReference type="NCBI Taxonomy" id="31998"/>
    <lineage>
        <taxon>Bacteria</taxon>
        <taxon>Pseudomonadati</taxon>
        <taxon>Pseudomonadota</taxon>
        <taxon>Alphaproteobacteria</taxon>
        <taxon>Hyphomicrobiales</taxon>
        <taxon>Methylobacteriaceae</taxon>
        <taxon>Methylobacterium</taxon>
    </lineage>
</organism>
<evidence type="ECO:0000256" key="5">
    <source>
        <dbReference type="ARBA" id="ARBA00022729"/>
    </source>
</evidence>
<evidence type="ECO:0000256" key="2">
    <source>
        <dbReference type="ARBA" id="ARBA00022448"/>
    </source>
</evidence>
<protein>
    <recommendedName>
        <fullName evidence="10">Porin</fullName>
    </recommendedName>
</protein>
<dbReference type="EMBL" id="MLBY01000005">
    <property type="protein sequence ID" value="MEE7459056.1"/>
    <property type="molecule type" value="Genomic_DNA"/>
</dbReference>
<keyword evidence="6 10" id="KW-0406">Ion transport</keyword>
<comment type="domain">
    <text evidence="10">Consists of 16-stranded beta-barrel sheets, with large surface-exposed loops, that form a transmembrane pore at the center of each barrel. The pore is partially ocluded by a peptide loop that folds into the pore lumen.</text>
</comment>
<keyword evidence="9 10" id="KW-0998">Cell outer membrane</keyword>
<comment type="function">
    <text evidence="10">Forms passive diffusion pores that allow small molecular weight hydrophilic materials across the outer membrane.</text>
</comment>
<reference evidence="11 12" key="1">
    <citation type="journal article" date="2012" name="Genet. Mol. Biol.">
        <title>Analysis of 16S rRNA and mxaF genes revealing insights into Methylobacterium niche-specific plant association.</title>
        <authorList>
            <person name="Dourado M.N."/>
            <person name="Andreote F.D."/>
            <person name="Dini-Andreote F."/>
            <person name="Conti R."/>
            <person name="Araujo J.M."/>
            <person name="Araujo W.L."/>
        </authorList>
    </citation>
    <scope>NUCLEOTIDE SEQUENCE [LARGE SCALE GENOMIC DNA]</scope>
    <source>
        <strain evidence="11 12">SR1.6/4</strain>
    </source>
</reference>
<dbReference type="Proteomes" id="UP001349262">
    <property type="component" value="Unassembled WGS sequence"/>
</dbReference>